<evidence type="ECO:0000313" key="3">
    <source>
        <dbReference type="Proteomes" id="UP000009231"/>
    </source>
</evidence>
<dbReference type="GeneID" id="10668867"/>
<dbReference type="RefSeq" id="WP_013825878.1">
    <property type="nucleotide sequence ID" value="NC_015574.1"/>
</dbReference>
<evidence type="ECO:0000313" key="2">
    <source>
        <dbReference type="EMBL" id="AEG18377.1"/>
    </source>
</evidence>
<dbReference type="KEGG" id="mew:MSWAN_1362"/>
<dbReference type="eggNOG" id="arCOG01392">
    <property type="taxonomic scope" value="Archaea"/>
</dbReference>
<dbReference type="SUPFAM" id="SSF53756">
    <property type="entry name" value="UDP-Glycosyltransferase/glycogen phosphorylase"/>
    <property type="match status" value="1"/>
</dbReference>
<gene>
    <name evidence="2" type="ordered locus">MSWAN_1362</name>
</gene>
<dbReference type="InterPro" id="IPR003331">
    <property type="entry name" value="UDP_GlcNAc_Epimerase_2_dom"/>
</dbReference>
<dbReference type="Gene3D" id="3.40.50.2000">
    <property type="entry name" value="Glycogen Phosphorylase B"/>
    <property type="match status" value="2"/>
</dbReference>
<dbReference type="OrthoDB" id="76247at2157"/>
<dbReference type="GO" id="GO:0016020">
    <property type="term" value="C:membrane"/>
    <property type="evidence" value="ECO:0007669"/>
    <property type="project" value="InterPro"/>
</dbReference>
<keyword evidence="3" id="KW-1185">Reference proteome</keyword>
<dbReference type="EMBL" id="CP002772">
    <property type="protein sequence ID" value="AEG18377.1"/>
    <property type="molecule type" value="Genomic_DNA"/>
</dbReference>
<reference evidence="2 3" key="1">
    <citation type="journal article" date="2014" name="Int. J. Syst. Evol. Microbiol.">
        <title>Methanobacterium paludis sp. nov. and a novel strain of Methanobacterium lacus isolated from northern peatlands.</title>
        <authorList>
            <person name="Cadillo-Quiroz H."/>
            <person name="Brauer S.L."/>
            <person name="Goodson N."/>
            <person name="Yavitt J.B."/>
            <person name="Zinder S.H."/>
        </authorList>
    </citation>
    <scope>NUCLEOTIDE SEQUENCE [LARGE SCALE GENOMIC DNA]</scope>
    <source>
        <strain evidence="3">DSM 25820 / JCM 18151 / SWAN1</strain>
    </source>
</reference>
<sequence>MDKALILLEPNQGARRGFLVTLEKLIRSFELKILKYRLKRIIRNLNGTICSQDSNESRYLNKNGIKTSLVGNIQFSQDQLEKSKKFSKYVAKNWYNQSSLHLLDFEGINLGKATEQETMELIDQLFKKFLNYKSIIEKNVVNTVYIENPYSPDGKAIKLICEDLGLDCIPLYPSFYGKLKTWFINKLKYRTYKKTGIDPINVYSTQTASKFQSDIKILMDVPYPNHLDVVYPTIQKFISKGYKIFLLAKSNDIKKYKSFLNIKIKKVQYKDLNKKLNKYFSYLRKNHYNIFKYENVDLWKLIEDDLYYSHKNKLPALLYHLKNFLKVVETIKPNLVIVGDDRAPSSVRIDILYCKKRGIPHFEVQHGIYTTNSLLATPLSDKIFVWGEATKNALVEAGANNDQIEVTGSPKYDSVITKLNDYSKSITNPLNKTILFATQPFPGNINLQIIDEIGLFLKKNEGINLIVKPHPAETADYYKKFVEHFADDMIHVADNNDNIIELLLNADVTIMISSTVGIDAAILDKPMICVNLSDQKSVYVEGGVALEAKDLKDIVSQINNIMYDDKIRKNLAECRKRFVYNYVYLQDGKASERIVDGIVKMIESKDDH</sequence>
<dbReference type="GO" id="GO:0047355">
    <property type="term" value="F:CDP-glycerol glycerophosphotransferase activity"/>
    <property type="evidence" value="ECO:0007669"/>
    <property type="project" value="InterPro"/>
</dbReference>
<name>F6D710_METPW</name>
<proteinExistence type="predicted"/>
<organism evidence="2 3">
    <name type="scientific">Methanobacterium paludis (strain DSM 25820 / JCM 18151 / SWAN1)</name>
    <dbReference type="NCBI Taxonomy" id="868131"/>
    <lineage>
        <taxon>Archaea</taxon>
        <taxon>Methanobacteriati</taxon>
        <taxon>Methanobacteriota</taxon>
        <taxon>Methanomada group</taxon>
        <taxon>Methanobacteria</taxon>
        <taxon>Methanobacteriales</taxon>
        <taxon>Methanobacteriaceae</taxon>
        <taxon>Methanobacterium</taxon>
    </lineage>
</organism>
<dbReference type="STRING" id="868131.MSWAN_1362"/>
<dbReference type="AlphaFoldDB" id="F6D710"/>
<accession>F6D710</accession>
<dbReference type="Pfam" id="PF02350">
    <property type="entry name" value="Epimerase_2"/>
    <property type="match status" value="1"/>
</dbReference>
<dbReference type="Proteomes" id="UP000009231">
    <property type="component" value="Chromosome"/>
</dbReference>
<dbReference type="HOGENOM" id="CLU_438461_0_0_2"/>
<protein>
    <submittedName>
        <fullName evidence="2">CDP-glycerol:poly(Glycerophosphate) glycerophosphotransferase</fullName>
    </submittedName>
</protein>
<feature type="domain" description="UDP-N-acetylglucosamine 2-epimerase" evidence="1">
    <location>
        <begin position="321"/>
        <end position="597"/>
    </location>
</feature>
<evidence type="ECO:0000259" key="1">
    <source>
        <dbReference type="Pfam" id="PF02350"/>
    </source>
</evidence>